<keyword evidence="4" id="KW-0812">Transmembrane</keyword>
<keyword evidence="1" id="KW-0378">Hydrolase</keyword>
<reference evidence="6" key="1">
    <citation type="submission" date="2016-07" db="EMBL/GenBank/DDBJ databases">
        <title>Nontailed viruses are major unrecognized killers of bacteria in the ocean.</title>
        <authorList>
            <person name="Kauffman K."/>
            <person name="Hussain F."/>
            <person name="Yang J."/>
            <person name="Arevalo P."/>
            <person name="Brown J."/>
            <person name="Cutler M."/>
            <person name="Kelly L."/>
            <person name="Polz M.F."/>
        </authorList>
    </citation>
    <scope>NUCLEOTIDE SEQUENCE [LARGE SCALE GENOMIC DNA]</scope>
    <source>
        <strain evidence="6">10N.261.45.A10</strain>
    </source>
</reference>
<dbReference type="PANTHER" id="PTHR10272">
    <property type="entry name" value="PLATELET-ACTIVATING FACTOR ACETYLHYDROLASE"/>
    <property type="match status" value="1"/>
</dbReference>
<keyword evidence="4" id="KW-1133">Transmembrane helix</keyword>
<evidence type="ECO:0000256" key="3">
    <source>
        <dbReference type="ARBA" id="ARBA00023098"/>
    </source>
</evidence>
<keyword evidence="3" id="KW-0443">Lipid metabolism</keyword>
<evidence type="ECO:0000313" key="5">
    <source>
        <dbReference type="EMBL" id="PMN95248.1"/>
    </source>
</evidence>
<dbReference type="Pfam" id="PF03403">
    <property type="entry name" value="PAF-AH_p_II"/>
    <property type="match status" value="2"/>
</dbReference>
<dbReference type="SUPFAM" id="SSF53474">
    <property type="entry name" value="alpha/beta-Hydrolases"/>
    <property type="match status" value="1"/>
</dbReference>
<name>A0A2N7LHY7_9GAMM</name>
<dbReference type="GO" id="GO:0016042">
    <property type="term" value="P:lipid catabolic process"/>
    <property type="evidence" value="ECO:0007669"/>
    <property type="project" value="UniProtKB-KW"/>
</dbReference>
<dbReference type="RefSeq" id="WP_158240013.1">
    <property type="nucleotide sequence ID" value="NZ_MDAL01000001.1"/>
</dbReference>
<comment type="caution">
    <text evidence="5">The sequence shown here is derived from an EMBL/GenBank/DDBJ whole genome shotgun (WGS) entry which is preliminary data.</text>
</comment>
<keyword evidence="2" id="KW-0442">Lipid degradation</keyword>
<evidence type="ECO:0000256" key="1">
    <source>
        <dbReference type="ARBA" id="ARBA00022801"/>
    </source>
</evidence>
<evidence type="ECO:0000313" key="6">
    <source>
        <dbReference type="Proteomes" id="UP000235387"/>
    </source>
</evidence>
<dbReference type="PANTHER" id="PTHR10272:SF0">
    <property type="entry name" value="PLATELET-ACTIVATING FACTOR ACETYLHYDROLASE"/>
    <property type="match status" value="1"/>
</dbReference>
<dbReference type="InterPro" id="IPR029058">
    <property type="entry name" value="AB_hydrolase_fold"/>
</dbReference>
<feature type="transmembrane region" description="Helical" evidence="4">
    <location>
        <begin position="6"/>
        <end position="25"/>
    </location>
</feature>
<evidence type="ECO:0000256" key="4">
    <source>
        <dbReference type="SAM" id="Phobius"/>
    </source>
</evidence>
<dbReference type="Proteomes" id="UP000235387">
    <property type="component" value="Unassembled WGS sequence"/>
</dbReference>
<accession>A0A2N7LHY7</accession>
<gene>
    <name evidence="5" type="ORF">BCT23_01000</name>
</gene>
<dbReference type="EMBL" id="MDAL01000001">
    <property type="protein sequence ID" value="PMN95248.1"/>
    <property type="molecule type" value="Genomic_DNA"/>
</dbReference>
<dbReference type="GO" id="GO:0003847">
    <property type="term" value="F:1-alkyl-2-acetylglycerophosphocholine esterase activity"/>
    <property type="evidence" value="ECO:0007669"/>
    <property type="project" value="TreeGrafter"/>
</dbReference>
<sequence>MKFLKYIGYAFLSLLALLVTALFLIPQPDKPAPTGVHTVGVTEFEVTEGNKWVVVTAWYPAKPSVSRHFLPYMAAYIAEAISEKQKIPASWLKDERPSFASIDAKVISGRHPVLLFNHGFSSHAYQNLTQMEELASHGYIVLSLSHPGHSVVTKRQNGDLVFQSIPLEPEYAPQRIAAMDRAAVSMRSSSTINDWIDATSPLEEGLFRNIPAYVDEWSENNRRVIRALTRVNLGAISTPLKGHLDTESVGVFGHSFGGSVAADLAFSEPNIKAAMSLDSYVYTHSLQDTMKVPLCVAYGDVAEPPSDESMAWINQTLFETKAVSGSCEVLFVGAAHLNFSDLNHLPVGELLGLTGSIDADVMHQSSNQLLLSYFGHHLKGTPQVNDIEGVKMVVY</sequence>
<dbReference type="Gene3D" id="3.40.50.1820">
    <property type="entry name" value="alpha/beta hydrolase"/>
    <property type="match status" value="1"/>
</dbReference>
<evidence type="ECO:0000256" key="2">
    <source>
        <dbReference type="ARBA" id="ARBA00022963"/>
    </source>
</evidence>
<proteinExistence type="predicted"/>
<organism evidence="5 6">
    <name type="scientific">Enterovibrio norvegicus</name>
    <dbReference type="NCBI Taxonomy" id="188144"/>
    <lineage>
        <taxon>Bacteria</taxon>
        <taxon>Pseudomonadati</taxon>
        <taxon>Pseudomonadota</taxon>
        <taxon>Gammaproteobacteria</taxon>
        <taxon>Vibrionales</taxon>
        <taxon>Vibrionaceae</taxon>
        <taxon>Enterovibrio</taxon>
    </lineage>
</organism>
<protein>
    <submittedName>
        <fullName evidence="5">Uncharacterized protein</fullName>
    </submittedName>
</protein>
<keyword evidence="4" id="KW-0472">Membrane</keyword>
<dbReference type="AlphaFoldDB" id="A0A2N7LHY7"/>